<dbReference type="Gene3D" id="1.25.40.10">
    <property type="entry name" value="Tetratricopeptide repeat domain"/>
    <property type="match status" value="1"/>
</dbReference>
<keyword evidence="4" id="KW-0833">Ubl conjugation pathway</keyword>
<dbReference type="Pfam" id="PF13176">
    <property type="entry name" value="TPR_7"/>
    <property type="match status" value="1"/>
</dbReference>
<keyword evidence="2" id="KW-0677">Repeat</keyword>
<feature type="repeat" description="TPR" evidence="7">
    <location>
        <begin position="347"/>
        <end position="380"/>
    </location>
</feature>
<evidence type="ECO:0000256" key="6">
    <source>
        <dbReference type="ARBA" id="ARBA00023306"/>
    </source>
</evidence>
<dbReference type="Pfam" id="PF12895">
    <property type="entry name" value="ANAPC3"/>
    <property type="match status" value="1"/>
</dbReference>
<evidence type="ECO:0000313" key="9">
    <source>
        <dbReference type="EMBL" id="TPX59347.1"/>
    </source>
</evidence>
<keyword evidence="10" id="KW-1185">Reference proteome</keyword>
<dbReference type="GO" id="GO:0031145">
    <property type="term" value="P:anaphase-promoting complex-dependent catabolic process"/>
    <property type="evidence" value="ECO:0007669"/>
    <property type="project" value="TreeGrafter"/>
</dbReference>
<dbReference type="PROSITE" id="PS50005">
    <property type="entry name" value="TPR"/>
    <property type="match status" value="3"/>
</dbReference>
<evidence type="ECO:0000256" key="3">
    <source>
        <dbReference type="ARBA" id="ARBA00022776"/>
    </source>
</evidence>
<dbReference type="STRING" id="109895.A0A507E7J5"/>
<sequence>MATQGTTAKPTRRAPSTRNRPIPPAAAAETKPLPLRKTARNGNPAVKKAAPKAPKTVSRTPPPEAGDLVGRLRGWRNDAWEKNLWSTAAYWGDKVLTMGGEAPDYYWQAKIYFATGEYARTEYLLAGKRDILDANLPCRYMAALCAIKLSRWDEAAELVRENSFQQDSVAVDQNGIKFASSMWYLGGIVASRMGESSRARECMKKAVYEDPRCIEAFNWLLTNHVLTKHEEQTFVKSIDFSICGPDAEFIRLLYQASTKTYDEQKVVQLETSYKLKGNQDILQRRAERLFEQCKYSQCFDITSAIVKRDPFNSKVVPIHASCLSELGLKNDLFYFAHQLSDIFPERASTWFAVGAYYLMLEKNLEARKYFSKCTQLDGSFGPGWLGFAHSFAAEGETDQAISAYATAAKLFNGMHIPLMHLGMHYVKLKNLSLAEDYLLLAEDINKSDPLLTNELGVLYFSLGKYVKAIRYFERTLVLADDKDHATAQWETTWFNLAQAHRNLRDLVKARHCLEKIVGLNKHIAEAHTLLGYISHTENQPEAAIDHYQAALSFNPEDPIAHDLLKLAIDDVSQDLHKMFPSCSDKEEVSSDYFLPPDLERYRVFQDASPQIEGVEDGGEDCMDVGTEETTQESEYHDASSDPANNPFYTPEAISRDNTLETGTSSLESHSVRYGGFNEFNLPSSSFAFDRGGPSSTASTLSSLASSSVRQHAPTRPTLFNFLRSKSGDLSTPVSGFGRNFLRGSGSSTSSSSRPSRIPPFHRPADGFYRSGTPTTLAGPSSRLRSADTPPPASPSDANISIEMDVDDE</sequence>
<dbReference type="GO" id="GO:0045842">
    <property type="term" value="P:positive regulation of mitotic metaphase/anaphase transition"/>
    <property type="evidence" value="ECO:0007669"/>
    <property type="project" value="TreeGrafter"/>
</dbReference>
<dbReference type="InterPro" id="IPR011990">
    <property type="entry name" value="TPR-like_helical_dom_sf"/>
</dbReference>
<gene>
    <name evidence="9" type="ORF">PhCBS80983_g02521</name>
</gene>
<evidence type="ECO:0000256" key="5">
    <source>
        <dbReference type="ARBA" id="ARBA00022803"/>
    </source>
</evidence>
<dbReference type="GO" id="GO:0016567">
    <property type="term" value="P:protein ubiquitination"/>
    <property type="evidence" value="ECO:0007669"/>
    <property type="project" value="TreeGrafter"/>
</dbReference>
<evidence type="ECO:0000256" key="2">
    <source>
        <dbReference type="ARBA" id="ARBA00022737"/>
    </source>
</evidence>
<feature type="compositionally biased region" description="Polar residues" evidence="8">
    <location>
        <begin position="1"/>
        <end position="19"/>
    </location>
</feature>
<keyword evidence="5 7" id="KW-0802">TPR repeat</keyword>
<feature type="repeat" description="TPR" evidence="7">
    <location>
        <begin position="524"/>
        <end position="557"/>
    </location>
</feature>
<feature type="compositionally biased region" description="Low complexity" evidence="8">
    <location>
        <begin position="742"/>
        <end position="755"/>
    </location>
</feature>
<dbReference type="PANTHER" id="PTHR12558">
    <property type="entry name" value="CELL DIVISION CYCLE 16,23,27"/>
    <property type="match status" value="1"/>
</dbReference>
<name>A0A507E7J5_9FUNG</name>
<dbReference type="Pfam" id="PF13432">
    <property type="entry name" value="TPR_16"/>
    <property type="match status" value="2"/>
</dbReference>
<feature type="region of interest" description="Disordered" evidence="8">
    <location>
        <begin position="735"/>
        <end position="808"/>
    </location>
</feature>
<keyword evidence="3" id="KW-0498">Mitosis</keyword>
<accession>A0A507E7J5</accession>
<organism evidence="9 10">
    <name type="scientific">Powellomyces hirtus</name>
    <dbReference type="NCBI Taxonomy" id="109895"/>
    <lineage>
        <taxon>Eukaryota</taxon>
        <taxon>Fungi</taxon>
        <taxon>Fungi incertae sedis</taxon>
        <taxon>Chytridiomycota</taxon>
        <taxon>Chytridiomycota incertae sedis</taxon>
        <taxon>Chytridiomycetes</taxon>
        <taxon>Spizellomycetales</taxon>
        <taxon>Powellomycetaceae</taxon>
        <taxon>Powellomyces</taxon>
    </lineage>
</organism>
<evidence type="ECO:0000256" key="8">
    <source>
        <dbReference type="SAM" id="MobiDB-lite"/>
    </source>
</evidence>
<dbReference type="InterPro" id="IPR019734">
    <property type="entry name" value="TPR_rpt"/>
</dbReference>
<protein>
    <submittedName>
        <fullName evidence="9">Uncharacterized protein</fullName>
    </submittedName>
</protein>
<feature type="compositionally biased region" description="Low complexity" evidence="8">
    <location>
        <begin position="44"/>
        <end position="55"/>
    </location>
</feature>
<feature type="compositionally biased region" description="Low complexity" evidence="8">
    <location>
        <begin position="694"/>
        <end position="707"/>
    </location>
</feature>
<reference evidence="9 10" key="1">
    <citation type="journal article" date="2019" name="Sci. Rep.">
        <title>Comparative genomics of chytrid fungi reveal insights into the obligate biotrophic and pathogenic lifestyle of Synchytrium endobioticum.</title>
        <authorList>
            <person name="van de Vossenberg B.T.L.H."/>
            <person name="Warris S."/>
            <person name="Nguyen H.D.T."/>
            <person name="van Gent-Pelzer M.P.E."/>
            <person name="Joly D.L."/>
            <person name="van de Geest H.C."/>
            <person name="Bonants P.J.M."/>
            <person name="Smith D.S."/>
            <person name="Levesque C.A."/>
            <person name="van der Lee T.A.J."/>
        </authorList>
    </citation>
    <scope>NUCLEOTIDE SEQUENCE [LARGE SCALE GENOMIC DNA]</scope>
    <source>
        <strain evidence="9 10">CBS 809.83</strain>
    </source>
</reference>
<dbReference type="AlphaFoldDB" id="A0A507E7J5"/>
<evidence type="ECO:0000313" key="10">
    <source>
        <dbReference type="Proteomes" id="UP000318582"/>
    </source>
</evidence>
<dbReference type="GO" id="GO:0005680">
    <property type="term" value="C:anaphase-promoting complex"/>
    <property type="evidence" value="ECO:0007669"/>
    <property type="project" value="UniProtKB-ARBA"/>
</dbReference>
<dbReference type="GO" id="GO:0005737">
    <property type="term" value="C:cytoplasm"/>
    <property type="evidence" value="ECO:0007669"/>
    <property type="project" value="TreeGrafter"/>
</dbReference>
<feature type="region of interest" description="Disordered" evidence="8">
    <location>
        <begin position="690"/>
        <end position="711"/>
    </location>
</feature>
<dbReference type="GO" id="GO:0051301">
    <property type="term" value="P:cell division"/>
    <property type="evidence" value="ECO:0007669"/>
    <property type="project" value="UniProtKB-KW"/>
</dbReference>
<dbReference type="SUPFAM" id="SSF48452">
    <property type="entry name" value="TPR-like"/>
    <property type="match status" value="2"/>
</dbReference>
<comment type="caution">
    <text evidence="9">The sequence shown here is derived from an EMBL/GenBank/DDBJ whole genome shotgun (WGS) entry which is preliminary data.</text>
</comment>
<dbReference type="PANTHER" id="PTHR12558:SF9">
    <property type="entry name" value="CELL DIVISION CYCLE PROTEIN 16 HOMOLOG"/>
    <property type="match status" value="1"/>
</dbReference>
<dbReference type="Proteomes" id="UP000318582">
    <property type="component" value="Unassembled WGS sequence"/>
</dbReference>
<proteinExistence type="predicted"/>
<evidence type="ECO:0000256" key="4">
    <source>
        <dbReference type="ARBA" id="ARBA00022786"/>
    </source>
</evidence>
<dbReference type="SMART" id="SM00028">
    <property type="entry name" value="TPR"/>
    <property type="match status" value="7"/>
</dbReference>
<evidence type="ECO:0000256" key="7">
    <source>
        <dbReference type="PROSITE-ProRule" id="PRU00339"/>
    </source>
</evidence>
<keyword evidence="1" id="KW-0132">Cell division</keyword>
<feature type="region of interest" description="Disordered" evidence="8">
    <location>
        <begin position="627"/>
        <end position="655"/>
    </location>
</feature>
<keyword evidence="6" id="KW-0131">Cell cycle</keyword>
<feature type="region of interest" description="Disordered" evidence="8">
    <location>
        <begin position="1"/>
        <end position="68"/>
    </location>
</feature>
<dbReference type="EMBL" id="QEAQ01000026">
    <property type="protein sequence ID" value="TPX59347.1"/>
    <property type="molecule type" value="Genomic_DNA"/>
</dbReference>
<feature type="repeat" description="TPR" evidence="7">
    <location>
        <begin position="449"/>
        <end position="482"/>
    </location>
</feature>
<evidence type="ECO:0000256" key="1">
    <source>
        <dbReference type="ARBA" id="ARBA00022618"/>
    </source>
</evidence>